<name>A0A9W8EGJ8_9FUNG</name>
<reference evidence="3" key="1">
    <citation type="submission" date="2022-07" db="EMBL/GenBank/DDBJ databases">
        <title>Phylogenomic reconstructions and comparative analyses of Kickxellomycotina fungi.</title>
        <authorList>
            <person name="Reynolds N.K."/>
            <person name="Stajich J.E."/>
            <person name="Barry K."/>
            <person name="Grigoriev I.V."/>
            <person name="Crous P."/>
            <person name="Smith M.E."/>
        </authorList>
    </citation>
    <scope>NUCLEOTIDE SEQUENCE</scope>
    <source>
        <strain evidence="3">IMI 214461</strain>
    </source>
</reference>
<evidence type="ECO:0000259" key="2">
    <source>
        <dbReference type="Pfam" id="PF01764"/>
    </source>
</evidence>
<accession>A0A9W8EGJ8</accession>
<dbReference type="GO" id="GO:0006629">
    <property type="term" value="P:lipid metabolic process"/>
    <property type="evidence" value="ECO:0007669"/>
    <property type="project" value="InterPro"/>
</dbReference>
<evidence type="ECO:0000256" key="1">
    <source>
        <dbReference type="SAM" id="SignalP"/>
    </source>
</evidence>
<evidence type="ECO:0000313" key="4">
    <source>
        <dbReference type="Proteomes" id="UP001150907"/>
    </source>
</evidence>
<dbReference type="AlphaFoldDB" id="A0A9W8EGJ8"/>
<dbReference type="Pfam" id="PF01764">
    <property type="entry name" value="Lipase_3"/>
    <property type="match status" value="1"/>
</dbReference>
<gene>
    <name evidence="3" type="ORF">H4R26_004641</name>
</gene>
<dbReference type="PANTHER" id="PTHR45856">
    <property type="entry name" value="ALPHA/BETA-HYDROLASES SUPERFAMILY PROTEIN"/>
    <property type="match status" value="1"/>
</dbReference>
<evidence type="ECO:0000313" key="3">
    <source>
        <dbReference type="EMBL" id="KAJ2000385.1"/>
    </source>
</evidence>
<dbReference type="InterPro" id="IPR002921">
    <property type="entry name" value="Fungal_lipase-type"/>
</dbReference>
<feature type="domain" description="Fungal lipase-type" evidence="2">
    <location>
        <begin position="90"/>
        <end position="228"/>
    </location>
</feature>
<proteinExistence type="predicted"/>
<dbReference type="OrthoDB" id="426718at2759"/>
<comment type="caution">
    <text evidence="3">The sequence shown here is derived from an EMBL/GenBank/DDBJ whole genome shotgun (WGS) entry which is preliminary data.</text>
</comment>
<feature type="chain" id="PRO_5040779619" description="Fungal lipase-type domain-containing protein" evidence="1">
    <location>
        <begin position="21"/>
        <end position="288"/>
    </location>
</feature>
<dbReference type="InterPro" id="IPR051218">
    <property type="entry name" value="Sec_MonoDiacylglyc_Lipase"/>
</dbReference>
<organism evidence="3 4">
    <name type="scientific">Coemansia thaxteri</name>
    <dbReference type="NCBI Taxonomy" id="2663907"/>
    <lineage>
        <taxon>Eukaryota</taxon>
        <taxon>Fungi</taxon>
        <taxon>Fungi incertae sedis</taxon>
        <taxon>Zoopagomycota</taxon>
        <taxon>Kickxellomycotina</taxon>
        <taxon>Kickxellomycetes</taxon>
        <taxon>Kickxellales</taxon>
        <taxon>Kickxellaceae</taxon>
        <taxon>Coemansia</taxon>
    </lineage>
</organism>
<protein>
    <recommendedName>
        <fullName evidence="2">Fungal lipase-type domain-containing protein</fullName>
    </recommendedName>
</protein>
<dbReference type="Gene3D" id="3.40.50.1820">
    <property type="entry name" value="alpha/beta hydrolase"/>
    <property type="match status" value="1"/>
</dbReference>
<keyword evidence="4" id="KW-1185">Reference proteome</keyword>
<dbReference type="Proteomes" id="UP001150907">
    <property type="component" value="Unassembled WGS sequence"/>
</dbReference>
<dbReference type="PANTHER" id="PTHR45856:SF25">
    <property type="entry name" value="FUNGAL LIPASE-LIKE DOMAIN-CONTAINING PROTEIN"/>
    <property type="match status" value="1"/>
</dbReference>
<sequence>MRGWAFVLVLYSGFAVMARCSGVGLSDLEHWGRYAAAAYEDFEGWGSRGCPTCQMDDIRDTELVGTWSTTEPLGFSRGYVGVNAARREAVVVFRGSTHVMDALADAQAAQTQWPQGGEGSRVHVGFLLAYRAARAAVREALARVDGSLDLVFVGHSLGGAQAALAYVDYMNGVEEEGEEGRAARLVTFGAPRVGNARFARLVESLSRGADESGWRVVHANDAVPHLPLALPGGGYAHGGREAWWVRGGDGVRVLRECGAGEDARCSAGVAAWRWSVADHLEYPGLKLI</sequence>
<keyword evidence="1" id="KW-0732">Signal</keyword>
<dbReference type="CDD" id="cd00519">
    <property type="entry name" value="Lipase_3"/>
    <property type="match status" value="1"/>
</dbReference>
<dbReference type="InterPro" id="IPR029058">
    <property type="entry name" value="AB_hydrolase_fold"/>
</dbReference>
<dbReference type="EMBL" id="JANBQF010000540">
    <property type="protein sequence ID" value="KAJ2000385.1"/>
    <property type="molecule type" value="Genomic_DNA"/>
</dbReference>
<dbReference type="SUPFAM" id="SSF53474">
    <property type="entry name" value="alpha/beta-Hydrolases"/>
    <property type="match status" value="1"/>
</dbReference>
<feature type="signal peptide" evidence="1">
    <location>
        <begin position="1"/>
        <end position="20"/>
    </location>
</feature>